<dbReference type="InParanoid" id="A0A1Y2G384"/>
<protein>
    <submittedName>
        <fullName evidence="7">Peptidase C13 family-domain-containing protein</fullName>
    </submittedName>
</protein>
<reference evidence="7 8" key="1">
    <citation type="submission" date="2016-07" db="EMBL/GenBank/DDBJ databases">
        <title>Pervasive Adenine N6-methylation of Active Genes in Fungi.</title>
        <authorList>
            <consortium name="DOE Joint Genome Institute"/>
            <person name="Mondo S.J."/>
            <person name="Dannebaum R.O."/>
            <person name="Kuo R.C."/>
            <person name="Labutti K."/>
            <person name="Haridas S."/>
            <person name="Kuo A."/>
            <person name="Salamov A."/>
            <person name="Ahrendt S.R."/>
            <person name="Lipzen A."/>
            <person name="Sullivan W."/>
            <person name="Andreopoulos W.B."/>
            <person name="Clum A."/>
            <person name="Lindquist E."/>
            <person name="Daum C."/>
            <person name="Ramamoorthy G.K."/>
            <person name="Gryganskyi A."/>
            <person name="Culley D."/>
            <person name="Magnuson J.K."/>
            <person name="James T.Y."/>
            <person name="O'Malley M.A."/>
            <person name="Stajich J.E."/>
            <person name="Spatafora J.W."/>
            <person name="Visel A."/>
            <person name="Grigoriev I.V."/>
        </authorList>
    </citation>
    <scope>NUCLEOTIDE SEQUENCE [LARGE SCALE GENOMIC DNA]</scope>
    <source>
        <strain evidence="7 8">62-1032</strain>
    </source>
</reference>
<dbReference type="OrthoDB" id="192611at2759"/>
<accession>A0A1Y2G384</accession>
<dbReference type="Gene3D" id="3.40.50.1460">
    <property type="match status" value="1"/>
</dbReference>
<dbReference type="PANTHER" id="PTHR48067">
    <property type="entry name" value="GPI-ANCHOR TRANSAMIDASE"/>
    <property type="match status" value="1"/>
</dbReference>
<dbReference type="AlphaFoldDB" id="A0A1Y2G384"/>
<dbReference type="Pfam" id="PF01650">
    <property type="entry name" value="Peptidase_C13"/>
    <property type="match status" value="1"/>
</dbReference>
<feature type="chain" id="PRO_5027803768" evidence="6">
    <location>
        <begin position="32"/>
        <end position="386"/>
    </location>
</feature>
<sequence>MVQRSFGCASLLWLVALLALAVLLPSTHVSASSASTNNWAVLVCSSRFWFNYRHMANTLAMYRTVKRLGIPDSQIILMLADDVACNPRNPFAGTVYSNKDRKTDLYGEKIEVDYKGEEVNVETFLRLLSGQLARSSRFERRLMTDSRSNIFVYMTGHGGDEFLKFQDNEEISAFDIADAFGGMWAKGRYNEILFMVDTCQANTLYSKFYSPNIIATGSSAKDENSYSHHADNDIGVAVTDRYTHHVLTVLETINKTSQVTLQNLFDTFTHQIIGSNAGVRSDLFNRPLDETLLTDFFGGVSQVELSEPLGFREASGVKEEEEEVRGAQSSRRSEVLVKRIGREKKEPKGVKEGGGGLGRTALAGGVLIALQVGAVWVARSRCSRVV</sequence>
<dbReference type="PRINTS" id="PR00776">
    <property type="entry name" value="HEMOGLOBNASE"/>
</dbReference>
<dbReference type="Proteomes" id="UP000193467">
    <property type="component" value="Unassembled WGS sequence"/>
</dbReference>
<name>A0A1Y2G384_9BASI</name>
<dbReference type="GO" id="GO:0042765">
    <property type="term" value="C:GPI-anchor transamidase complex"/>
    <property type="evidence" value="ECO:0007669"/>
    <property type="project" value="InterPro"/>
</dbReference>
<comment type="pathway">
    <text evidence="1">Glycolipid biosynthesis; glycosylphosphatidylinositol-anchor biosynthesis.</text>
</comment>
<proteinExistence type="inferred from homology"/>
<evidence type="ECO:0000256" key="1">
    <source>
        <dbReference type="ARBA" id="ARBA00004687"/>
    </source>
</evidence>
<evidence type="ECO:0000313" key="7">
    <source>
        <dbReference type="EMBL" id="ORY92395.1"/>
    </source>
</evidence>
<dbReference type="PIRSF" id="PIRSF500138">
    <property type="entry name" value="GPI8"/>
    <property type="match status" value="1"/>
</dbReference>
<dbReference type="GO" id="GO:0003923">
    <property type="term" value="F:GPI-anchor transamidase activity"/>
    <property type="evidence" value="ECO:0007669"/>
    <property type="project" value="InterPro"/>
</dbReference>
<keyword evidence="4 6" id="KW-0732">Signal</keyword>
<evidence type="ECO:0000256" key="4">
    <source>
        <dbReference type="ARBA" id="ARBA00022729"/>
    </source>
</evidence>
<evidence type="ECO:0000256" key="3">
    <source>
        <dbReference type="ARBA" id="ARBA00022502"/>
    </source>
</evidence>
<feature type="active site" evidence="5">
    <location>
        <position position="157"/>
    </location>
</feature>
<comment type="similarity">
    <text evidence="2">Belongs to the peptidase C13 family.</text>
</comment>
<dbReference type="PIRSF" id="PIRSF019663">
    <property type="entry name" value="Legumain"/>
    <property type="match status" value="1"/>
</dbReference>
<dbReference type="STRING" id="106004.A0A1Y2G384"/>
<dbReference type="FunCoup" id="A0A1Y2G384">
    <property type="interactions" value="341"/>
</dbReference>
<dbReference type="GO" id="GO:0016255">
    <property type="term" value="P:attachment of GPI anchor to protein"/>
    <property type="evidence" value="ECO:0007669"/>
    <property type="project" value="InterPro"/>
</dbReference>
<dbReference type="EMBL" id="MCGR01000001">
    <property type="protein sequence ID" value="ORY92395.1"/>
    <property type="molecule type" value="Genomic_DNA"/>
</dbReference>
<evidence type="ECO:0000256" key="2">
    <source>
        <dbReference type="ARBA" id="ARBA00009941"/>
    </source>
</evidence>
<comment type="caution">
    <text evidence="7">The sequence shown here is derived from an EMBL/GenBank/DDBJ whole genome shotgun (WGS) entry which is preliminary data.</text>
</comment>
<keyword evidence="3" id="KW-0337">GPI-anchor biosynthesis</keyword>
<dbReference type="InterPro" id="IPR028361">
    <property type="entry name" value="GPI_transamidase"/>
</dbReference>
<evidence type="ECO:0000313" key="8">
    <source>
        <dbReference type="Proteomes" id="UP000193467"/>
    </source>
</evidence>
<dbReference type="GO" id="GO:0006508">
    <property type="term" value="P:proteolysis"/>
    <property type="evidence" value="ECO:0007669"/>
    <property type="project" value="InterPro"/>
</dbReference>
<evidence type="ECO:0000256" key="5">
    <source>
        <dbReference type="PIRSR" id="PIRSR019663-1"/>
    </source>
</evidence>
<dbReference type="InterPro" id="IPR001096">
    <property type="entry name" value="Peptidase_C13"/>
</dbReference>
<organism evidence="7 8">
    <name type="scientific">Leucosporidium creatinivorum</name>
    <dbReference type="NCBI Taxonomy" id="106004"/>
    <lineage>
        <taxon>Eukaryota</taxon>
        <taxon>Fungi</taxon>
        <taxon>Dikarya</taxon>
        <taxon>Basidiomycota</taxon>
        <taxon>Pucciniomycotina</taxon>
        <taxon>Microbotryomycetes</taxon>
        <taxon>Leucosporidiales</taxon>
        <taxon>Leucosporidium</taxon>
    </lineage>
</organism>
<dbReference type="UniPathway" id="UPA00196"/>
<feature type="active site" description="Nucleophile" evidence="5">
    <location>
        <position position="199"/>
    </location>
</feature>
<dbReference type="FunFam" id="3.40.50.1460:FF:000016">
    <property type="entry name" value="GPI-anchor transamidase, putative"/>
    <property type="match status" value="1"/>
</dbReference>
<dbReference type="PANTHER" id="PTHR48067:SF1">
    <property type="entry name" value="GPI-ANCHOR TRANSAMIDASE"/>
    <property type="match status" value="1"/>
</dbReference>
<keyword evidence="8" id="KW-1185">Reference proteome</keyword>
<evidence type="ECO:0000256" key="6">
    <source>
        <dbReference type="SAM" id="SignalP"/>
    </source>
</evidence>
<feature type="signal peptide" evidence="6">
    <location>
        <begin position="1"/>
        <end position="31"/>
    </location>
</feature>
<dbReference type="GO" id="GO:0006506">
    <property type="term" value="P:GPI anchor biosynthetic process"/>
    <property type="evidence" value="ECO:0007669"/>
    <property type="project" value="UniProtKB-UniPathway"/>
</dbReference>
<gene>
    <name evidence="7" type="ORF">BCR35DRAFT_285733</name>
</gene>